<dbReference type="Proteomes" id="UP000022611">
    <property type="component" value="Unassembled WGS sequence"/>
</dbReference>
<dbReference type="RefSeq" id="WP_019689231.1">
    <property type="nucleotide sequence ID" value="NZ_AFOY02000004.1"/>
</dbReference>
<evidence type="ECO:0000313" key="2">
    <source>
        <dbReference type="Proteomes" id="UP000022611"/>
    </source>
</evidence>
<dbReference type="PATRIC" id="fig|1042209.11.peg.808"/>
<dbReference type="HOGENOM" id="CLU_186899_0_0_6"/>
<keyword evidence="1" id="KW-0808">Transferase</keyword>
<dbReference type="EMBL" id="AFOY02000004">
    <property type="protein sequence ID" value="EXF95919.1"/>
    <property type="molecule type" value="Genomic_DNA"/>
</dbReference>
<dbReference type="AlphaFoldDB" id="A0A010S5V0"/>
<keyword evidence="1" id="KW-0418">Kinase</keyword>
<sequence>MIDNDNPVDLVSPPTIRTLNNTEYDFTLQLGACIDAMSQSDAMGETLLFYRKGACLCTQYIHSLDLGALDIDRYEMILFDGGNTHGDRWKHVFFPQQKSHFFNYKE</sequence>
<comment type="caution">
    <text evidence="1">The sequence shown here is derived from an EMBL/GenBank/DDBJ whole genome shotgun (WGS) entry which is preliminary data.</text>
</comment>
<reference evidence="1 2" key="1">
    <citation type="journal article" date="2011" name="J. Bacteriol.">
        <title>Draft genome sequence of the polycyclic aromatic hydrocarbon-degrading, genetically engineered bioluminescent bioreporter Pseudomonas fluorescens HK44.</title>
        <authorList>
            <person name="Chauhan A."/>
            <person name="Layton A.C."/>
            <person name="Williams D.E."/>
            <person name="Smartt A.E."/>
            <person name="Ripp S."/>
            <person name="Karpinets T.V."/>
            <person name="Brown S.D."/>
            <person name="Sayler G.S."/>
        </authorList>
    </citation>
    <scope>NUCLEOTIDE SEQUENCE [LARGE SCALE GENOMIC DNA]</scope>
    <source>
        <strain evidence="1 2">HK44</strain>
    </source>
</reference>
<name>A0A010S5V0_PSEFL</name>
<gene>
    <name evidence="1" type="ORF">HK44_021405</name>
</gene>
<protein>
    <submittedName>
        <fullName evidence="1">Uridylate kinase</fullName>
    </submittedName>
</protein>
<accession>A0A010S5V0</accession>
<evidence type="ECO:0000313" key="1">
    <source>
        <dbReference type="EMBL" id="EXF95919.1"/>
    </source>
</evidence>
<proteinExistence type="predicted"/>
<organism evidence="1 2">
    <name type="scientific">Pseudomonas fluorescens HK44</name>
    <dbReference type="NCBI Taxonomy" id="1042209"/>
    <lineage>
        <taxon>Bacteria</taxon>
        <taxon>Pseudomonadati</taxon>
        <taxon>Pseudomonadota</taxon>
        <taxon>Gammaproteobacteria</taxon>
        <taxon>Pseudomonadales</taxon>
        <taxon>Pseudomonadaceae</taxon>
        <taxon>Pseudomonas</taxon>
    </lineage>
</organism>
<dbReference type="GO" id="GO:0016301">
    <property type="term" value="F:kinase activity"/>
    <property type="evidence" value="ECO:0007669"/>
    <property type="project" value="UniProtKB-KW"/>
</dbReference>